<comment type="subcellular location">
    <subcellularLocation>
        <location evidence="1">Membrane</location>
        <topology evidence="1">Multi-pass membrane protein</topology>
    </subcellularLocation>
</comment>
<dbReference type="PROSITE" id="PS51375">
    <property type="entry name" value="PPR"/>
    <property type="match status" value="2"/>
</dbReference>
<dbReference type="InterPro" id="IPR027359">
    <property type="entry name" value="Volt_channel_dom_sf"/>
</dbReference>
<dbReference type="PANTHER" id="PTHR47447">
    <property type="entry name" value="OS03G0856100 PROTEIN"/>
    <property type="match status" value="1"/>
</dbReference>
<dbReference type="Pfam" id="PF00520">
    <property type="entry name" value="Ion_trans"/>
    <property type="match status" value="1"/>
</dbReference>
<gene>
    <name evidence="10" type="ORF">PCOR1329_LOCUS59561</name>
</gene>
<keyword evidence="11" id="KW-1185">Reference proteome</keyword>
<dbReference type="SUPFAM" id="SSF81324">
    <property type="entry name" value="Voltage-gated potassium channels"/>
    <property type="match status" value="1"/>
</dbReference>
<feature type="transmembrane region" description="Helical" evidence="7">
    <location>
        <begin position="495"/>
        <end position="511"/>
    </location>
</feature>
<feature type="non-terminal residue" evidence="10">
    <location>
        <position position="669"/>
    </location>
</feature>
<evidence type="ECO:0000256" key="2">
    <source>
        <dbReference type="ARBA" id="ARBA00022692"/>
    </source>
</evidence>
<proteinExistence type="predicted"/>
<feature type="domain" description="Ion transport" evidence="8">
    <location>
        <begin position="529"/>
        <end position="607"/>
    </location>
</feature>
<evidence type="ECO:0000256" key="5">
    <source>
        <dbReference type="ARBA" id="ARBA00023136"/>
    </source>
</evidence>
<evidence type="ECO:0000313" key="11">
    <source>
        <dbReference type="Proteomes" id="UP001189429"/>
    </source>
</evidence>
<name>A0ABN9VN15_9DINO</name>
<reference evidence="10" key="1">
    <citation type="submission" date="2023-10" db="EMBL/GenBank/DDBJ databases">
        <authorList>
            <person name="Chen Y."/>
            <person name="Shah S."/>
            <person name="Dougan E. K."/>
            <person name="Thang M."/>
            <person name="Chan C."/>
        </authorList>
    </citation>
    <scope>NUCLEOTIDE SEQUENCE [LARGE SCALE GENOMIC DNA]</scope>
</reference>
<dbReference type="InterPro" id="IPR011990">
    <property type="entry name" value="TPR-like_helical_dom_sf"/>
</dbReference>
<dbReference type="NCBIfam" id="TIGR00756">
    <property type="entry name" value="PPR"/>
    <property type="match status" value="1"/>
</dbReference>
<keyword evidence="5 7" id="KW-0472">Membrane</keyword>
<evidence type="ECO:0000256" key="7">
    <source>
        <dbReference type="SAM" id="Phobius"/>
    </source>
</evidence>
<feature type="non-terminal residue" evidence="10">
    <location>
        <position position="1"/>
    </location>
</feature>
<accession>A0ABN9VN15</accession>
<dbReference type="Gene3D" id="1.20.120.350">
    <property type="entry name" value="Voltage-gated potassium channels. Chain C"/>
    <property type="match status" value="1"/>
</dbReference>
<evidence type="ECO:0000313" key="10">
    <source>
        <dbReference type="EMBL" id="CAK0874749.1"/>
    </source>
</evidence>
<evidence type="ECO:0008006" key="12">
    <source>
        <dbReference type="Google" id="ProtNLM"/>
    </source>
</evidence>
<sequence>ARDVPGAELMLSRMAKDHIAADASSYSLVISACSGVREARRAEAWLRRIAAAGEDLDSEAHLLVAQVLAEVGDDGAAERSLARMRAEGLRPSAARSYSPLLSASRSKGGGDGGLERAERLLADLRAAGGTPDPAFYVELLACYAGAGAWERVDACLEEMRREGVWATANQYVALVGACARARDLPRAEALVARAIAEGVQPTVALLNAVLRACAEARQPGAAEAWLARMRERHGLDPDLQSHNLVLDACARVGNLSLAETIFQRISQVGLRPDTSSYTAVITCCGNAKRADEVPAWLAKMQEDSSLQLDAVPFNAALHACVKCEDLTRLWNSYELMHGSGVAPDAQTYLAMALFYAQCGDVERVEDFLYESRLAGHQWGEREYACLLRACGSAWPRERGRAERAFRRMVAEGVAARTGTVRYLLMAVGRVRTGELLEELGLQHLAPPPAPRRSAPRGGAAAAAADVAGRERRNSRISAGERARGAILSWRLRRRYLLYCGACTAVAAVLLLWNLQEAVSSGWQISGVSRCAWIDCLELALGAVLIAETLLTLYVMGPRSFFGSGWCVLDLCVALLTVLSIALALAALLSGRQRAYSAGMLLVVLRLLLQPARFAALCAGLLRSHRMQRDSPGGRPPACETRIRACPWARHRCLGPQPPADAFGSGRRLP</sequence>
<dbReference type="InterPro" id="IPR002885">
    <property type="entry name" value="PPR_rpt"/>
</dbReference>
<feature type="transmembrane region" description="Helical" evidence="7">
    <location>
        <begin position="531"/>
        <end position="554"/>
    </location>
</feature>
<dbReference type="InterPro" id="IPR005821">
    <property type="entry name" value="Ion_trans_dom"/>
</dbReference>
<keyword evidence="3" id="KW-0677">Repeat</keyword>
<dbReference type="Proteomes" id="UP001189429">
    <property type="component" value="Unassembled WGS sequence"/>
</dbReference>
<dbReference type="Pfam" id="PF17177">
    <property type="entry name" value="PPR_long"/>
    <property type="match status" value="1"/>
</dbReference>
<evidence type="ECO:0000259" key="9">
    <source>
        <dbReference type="Pfam" id="PF17177"/>
    </source>
</evidence>
<evidence type="ECO:0000256" key="4">
    <source>
        <dbReference type="ARBA" id="ARBA00022989"/>
    </source>
</evidence>
<evidence type="ECO:0000256" key="6">
    <source>
        <dbReference type="PROSITE-ProRule" id="PRU00708"/>
    </source>
</evidence>
<evidence type="ECO:0000259" key="8">
    <source>
        <dbReference type="Pfam" id="PF00520"/>
    </source>
</evidence>
<dbReference type="EMBL" id="CAUYUJ010017428">
    <property type="protein sequence ID" value="CAK0874749.1"/>
    <property type="molecule type" value="Genomic_DNA"/>
</dbReference>
<keyword evidence="4 7" id="KW-1133">Transmembrane helix</keyword>
<dbReference type="PANTHER" id="PTHR47447:SF17">
    <property type="entry name" value="OS12G0638900 PROTEIN"/>
    <property type="match status" value="1"/>
</dbReference>
<comment type="caution">
    <text evidence="10">The sequence shown here is derived from an EMBL/GenBank/DDBJ whole genome shotgun (WGS) entry which is preliminary data.</text>
</comment>
<keyword evidence="2 7" id="KW-0812">Transmembrane</keyword>
<feature type="transmembrane region" description="Helical" evidence="7">
    <location>
        <begin position="566"/>
        <end position="588"/>
    </location>
</feature>
<dbReference type="InterPro" id="IPR033443">
    <property type="entry name" value="PROP1-like_PPR_dom"/>
</dbReference>
<feature type="repeat" description="PPR" evidence="6">
    <location>
        <begin position="238"/>
        <end position="272"/>
    </location>
</feature>
<protein>
    <recommendedName>
        <fullName evidence="12">Pentacotripeptide-repeat region of PRORP domain-containing protein</fullName>
    </recommendedName>
</protein>
<evidence type="ECO:0000256" key="3">
    <source>
        <dbReference type="ARBA" id="ARBA00022737"/>
    </source>
</evidence>
<organism evidence="10 11">
    <name type="scientific">Prorocentrum cordatum</name>
    <dbReference type="NCBI Taxonomy" id="2364126"/>
    <lineage>
        <taxon>Eukaryota</taxon>
        <taxon>Sar</taxon>
        <taxon>Alveolata</taxon>
        <taxon>Dinophyceae</taxon>
        <taxon>Prorocentrales</taxon>
        <taxon>Prorocentraceae</taxon>
        <taxon>Prorocentrum</taxon>
    </lineage>
</organism>
<evidence type="ECO:0000256" key="1">
    <source>
        <dbReference type="ARBA" id="ARBA00004141"/>
    </source>
</evidence>
<feature type="repeat" description="PPR" evidence="6">
    <location>
        <begin position="309"/>
        <end position="343"/>
    </location>
</feature>
<dbReference type="Gene3D" id="1.25.40.10">
    <property type="entry name" value="Tetratricopeptide repeat domain"/>
    <property type="match status" value="3"/>
</dbReference>
<feature type="domain" description="PROP1-like PPR" evidence="9">
    <location>
        <begin position="155"/>
        <end position="302"/>
    </location>
</feature>